<dbReference type="Pfam" id="PF07429">
    <property type="entry name" value="Glyco_transf_56"/>
    <property type="match status" value="1"/>
</dbReference>
<name>A0ABY1NE91_9BACT</name>
<protein>
    <submittedName>
        <fullName evidence="6">4-alpha-L-fucosyltransferase glycosyl transferase group 56</fullName>
    </submittedName>
</protein>
<evidence type="ECO:0000256" key="2">
    <source>
        <dbReference type="ARBA" id="ARBA00022519"/>
    </source>
</evidence>
<dbReference type="InterPro" id="IPR009993">
    <property type="entry name" value="WecF"/>
</dbReference>
<evidence type="ECO:0000313" key="7">
    <source>
        <dbReference type="Proteomes" id="UP001157911"/>
    </source>
</evidence>
<evidence type="ECO:0000256" key="4">
    <source>
        <dbReference type="ARBA" id="ARBA00022679"/>
    </source>
</evidence>
<gene>
    <name evidence="6" type="ORF">SAMN06265339_0431</name>
</gene>
<dbReference type="RefSeq" id="WP_283399937.1">
    <property type="nucleotide sequence ID" value="NZ_FXUB01000001.1"/>
</dbReference>
<evidence type="ECO:0000256" key="5">
    <source>
        <dbReference type="ARBA" id="ARBA00023136"/>
    </source>
</evidence>
<comment type="caution">
    <text evidence="6">The sequence shown here is derived from an EMBL/GenBank/DDBJ whole genome shotgun (WGS) entry which is preliminary data.</text>
</comment>
<evidence type="ECO:0000256" key="3">
    <source>
        <dbReference type="ARBA" id="ARBA00022676"/>
    </source>
</evidence>
<evidence type="ECO:0000313" key="6">
    <source>
        <dbReference type="EMBL" id="SMP07005.1"/>
    </source>
</evidence>
<keyword evidence="7" id="KW-1185">Reference proteome</keyword>
<keyword evidence="4" id="KW-0808">Transferase</keyword>
<dbReference type="EMBL" id="FXUB01000001">
    <property type="protein sequence ID" value="SMP07005.1"/>
    <property type="molecule type" value="Genomic_DNA"/>
</dbReference>
<dbReference type="Proteomes" id="UP001157911">
    <property type="component" value="Unassembled WGS sequence"/>
</dbReference>
<evidence type="ECO:0000256" key="1">
    <source>
        <dbReference type="ARBA" id="ARBA00022475"/>
    </source>
</evidence>
<organism evidence="6 7">
    <name type="scientific">Desulfurobacterium pacificum</name>
    <dbReference type="NCBI Taxonomy" id="240166"/>
    <lineage>
        <taxon>Bacteria</taxon>
        <taxon>Pseudomonadati</taxon>
        <taxon>Aquificota</taxon>
        <taxon>Aquificia</taxon>
        <taxon>Desulfurobacteriales</taxon>
        <taxon>Desulfurobacteriaceae</taxon>
        <taxon>Desulfurobacterium</taxon>
    </lineage>
</organism>
<sequence>MKKIFHIMILDKFIPPFIDFVSNNFNVRQHYFFILGKPQYKYGLSKEHPVKWIDDEQKLIFLFRKLQKADKIILHGLWSEEVNKLLYFRPEFLEKCYWVMWGGDFYFPERHSDVKKKLIKRIRHFVTYLKADYEYVKQYYGAEGEFHECLVYPSNVFRQIVKSENLRSGSEELNILVGNSATPENNHIWIFDKIKKLGTKKIFNVYVPLSYGDFRYANYVISEGTKLFGNRFYPLMDFIPYEEYLRFLFTIDIALFAHDRQQAMGNTIALLGMGKKVFMKRGTSQWRLFNELGIRIFDIKDLSDKHLKKECMSSNIEKVATYFSEENLKRQLKLLFE</sequence>
<proteinExistence type="predicted"/>
<keyword evidence="2" id="KW-0997">Cell inner membrane</keyword>
<accession>A0ABY1NE91</accession>
<keyword evidence="3" id="KW-0328">Glycosyltransferase</keyword>
<reference evidence="6 7" key="1">
    <citation type="submission" date="2017-05" db="EMBL/GenBank/DDBJ databases">
        <authorList>
            <person name="Varghese N."/>
            <person name="Submissions S."/>
        </authorList>
    </citation>
    <scope>NUCLEOTIDE SEQUENCE [LARGE SCALE GENOMIC DNA]</scope>
    <source>
        <strain evidence="6 7">DSM 15522</strain>
    </source>
</reference>
<keyword evidence="1" id="KW-1003">Cell membrane</keyword>
<keyword evidence="5" id="KW-0472">Membrane</keyword>